<reference evidence="4 5" key="1">
    <citation type="submission" date="2007-04" db="EMBL/GenBank/DDBJ databases">
        <authorList>
            <person name="Fulton L."/>
            <person name="Clifton S."/>
            <person name="Fulton B."/>
            <person name="Xu J."/>
            <person name="Minx P."/>
            <person name="Pepin K.H."/>
            <person name="Johnson M."/>
            <person name="Thiruvilangam P."/>
            <person name="Bhonagiri V."/>
            <person name="Nash W.E."/>
            <person name="Mardis E.R."/>
            <person name="Wilson R.K."/>
        </authorList>
    </citation>
    <scope>NUCLEOTIDE SEQUENCE [LARGE SCALE GENOMIC DNA]</scope>
    <source>
        <strain evidence="4 5">ATCC 29799</strain>
    </source>
</reference>
<keyword evidence="1 2" id="KW-0238">DNA-binding</keyword>
<accession>A6P186</accession>
<dbReference type="PANTHER" id="PTHR30055">
    <property type="entry name" value="HTH-TYPE TRANSCRIPTIONAL REGULATOR RUTR"/>
    <property type="match status" value="1"/>
</dbReference>
<sequence length="216" mass="25317">MIIISDFFTTVKREGGQKMDYRERRKAQAQQTEQAILQAAMELSHEDSFDHVSIRDICRRAGITTGAFYHHFKSKEDMLVRGFASLDAYMERALDGHEKDDPVSRLWLLLSSYAGFMEEEGHELVARYYVHRLSNPSFESMDPSRFTHRAMLECLRQTRDLGRLMPGKSPEWVADFLFRHFRGVAIDWILHQGSYPLLPKLEQDYQFFAQIFQRTA</sequence>
<name>A6P186_9FIRM</name>
<comment type="caution">
    <text evidence="4">The sequence shown here is derived from an EMBL/GenBank/DDBJ whole genome shotgun (WGS) entry which is preliminary data.</text>
</comment>
<dbReference type="Proteomes" id="UP000003639">
    <property type="component" value="Unassembled WGS sequence"/>
</dbReference>
<evidence type="ECO:0000313" key="5">
    <source>
        <dbReference type="Proteomes" id="UP000003639"/>
    </source>
</evidence>
<dbReference type="EMBL" id="AAXG02000047">
    <property type="protein sequence ID" value="EDM97778.1"/>
    <property type="molecule type" value="Genomic_DNA"/>
</dbReference>
<dbReference type="PROSITE" id="PS50977">
    <property type="entry name" value="HTH_TETR_2"/>
    <property type="match status" value="1"/>
</dbReference>
<dbReference type="AlphaFoldDB" id="A6P186"/>
<protein>
    <submittedName>
        <fullName evidence="4">Transcriptional regulator, TetR family</fullName>
    </submittedName>
</protein>
<dbReference type="InterPro" id="IPR023772">
    <property type="entry name" value="DNA-bd_HTH_TetR-type_CS"/>
</dbReference>
<dbReference type="GO" id="GO:0003700">
    <property type="term" value="F:DNA-binding transcription factor activity"/>
    <property type="evidence" value="ECO:0007669"/>
    <property type="project" value="TreeGrafter"/>
</dbReference>
<evidence type="ECO:0000256" key="2">
    <source>
        <dbReference type="PROSITE-ProRule" id="PRU00335"/>
    </source>
</evidence>
<organism evidence="4 5">
    <name type="scientific">Pseudoflavonifractor capillosus ATCC 29799</name>
    <dbReference type="NCBI Taxonomy" id="411467"/>
    <lineage>
        <taxon>Bacteria</taxon>
        <taxon>Bacillati</taxon>
        <taxon>Bacillota</taxon>
        <taxon>Clostridia</taxon>
        <taxon>Eubacteriales</taxon>
        <taxon>Oscillospiraceae</taxon>
        <taxon>Pseudoflavonifractor</taxon>
    </lineage>
</organism>
<feature type="domain" description="HTH tetR-type" evidence="3">
    <location>
        <begin position="30"/>
        <end position="90"/>
    </location>
</feature>
<reference evidence="4 5" key="2">
    <citation type="submission" date="2007-06" db="EMBL/GenBank/DDBJ databases">
        <title>Draft genome sequence of Pseudoflavonifractor capillosus ATCC 29799.</title>
        <authorList>
            <person name="Sudarsanam P."/>
            <person name="Ley R."/>
            <person name="Guruge J."/>
            <person name="Turnbaugh P.J."/>
            <person name="Mahowald M."/>
            <person name="Liep D."/>
            <person name="Gordon J."/>
        </authorList>
    </citation>
    <scope>NUCLEOTIDE SEQUENCE [LARGE SCALE GENOMIC DNA]</scope>
    <source>
        <strain evidence="4 5">ATCC 29799</strain>
    </source>
</reference>
<evidence type="ECO:0000256" key="1">
    <source>
        <dbReference type="ARBA" id="ARBA00023125"/>
    </source>
</evidence>
<dbReference type="eggNOG" id="COG1309">
    <property type="taxonomic scope" value="Bacteria"/>
</dbReference>
<dbReference type="GO" id="GO:0000976">
    <property type="term" value="F:transcription cis-regulatory region binding"/>
    <property type="evidence" value="ECO:0007669"/>
    <property type="project" value="TreeGrafter"/>
</dbReference>
<dbReference type="Gene3D" id="1.10.357.10">
    <property type="entry name" value="Tetracycline Repressor, domain 2"/>
    <property type="match status" value="1"/>
</dbReference>
<dbReference type="InterPro" id="IPR001647">
    <property type="entry name" value="HTH_TetR"/>
</dbReference>
<dbReference type="PRINTS" id="PR00455">
    <property type="entry name" value="HTHTETR"/>
</dbReference>
<dbReference type="InterPro" id="IPR050109">
    <property type="entry name" value="HTH-type_TetR-like_transc_reg"/>
</dbReference>
<dbReference type="InterPro" id="IPR009057">
    <property type="entry name" value="Homeodomain-like_sf"/>
</dbReference>
<dbReference type="PANTHER" id="PTHR30055:SF226">
    <property type="entry name" value="HTH-TYPE TRANSCRIPTIONAL REGULATOR PKSA"/>
    <property type="match status" value="1"/>
</dbReference>
<dbReference type="SUPFAM" id="SSF48498">
    <property type="entry name" value="Tetracyclin repressor-like, C-terminal domain"/>
    <property type="match status" value="1"/>
</dbReference>
<evidence type="ECO:0000313" key="4">
    <source>
        <dbReference type="EMBL" id="EDM97778.1"/>
    </source>
</evidence>
<dbReference type="Pfam" id="PF00440">
    <property type="entry name" value="TetR_N"/>
    <property type="match status" value="1"/>
</dbReference>
<dbReference type="InterPro" id="IPR036271">
    <property type="entry name" value="Tet_transcr_reg_TetR-rel_C_sf"/>
</dbReference>
<keyword evidence="5" id="KW-1185">Reference proteome</keyword>
<feature type="DNA-binding region" description="H-T-H motif" evidence="2">
    <location>
        <begin position="53"/>
        <end position="72"/>
    </location>
</feature>
<dbReference type="SUPFAM" id="SSF46689">
    <property type="entry name" value="Homeodomain-like"/>
    <property type="match status" value="1"/>
</dbReference>
<dbReference type="PROSITE" id="PS01081">
    <property type="entry name" value="HTH_TETR_1"/>
    <property type="match status" value="1"/>
</dbReference>
<evidence type="ECO:0000259" key="3">
    <source>
        <dbReference type="PROSITE" id="PS50977"/>
    </source>
</evidence>
<gene>
    <name evidence="4" type="ORF">BACCAP_04253</name>
</gene>
<proteinExistence type="predicted"/>